<dbReference type="InterPro" id="IPR058866">
    <property type="entry name" value="GDPGP1_N"/>
</dbReference>
<evidence type="ECO:0000256" key="10">
    <source>
        <dbReference type="ARBA" id="ARBA00022695"/>
    </source>
</evidence>
<dbReference type="SUPFAM" id="SSF54197">
    <property type="entry name" value="HIT-like"/>
    <property type="match status" value="1"/>
</dbReference>
<evidence type="ECO:0000259" key="13">
    <source>
        <dbReference type="Pfam" id="PF26216"/>
    </source>
</evidence>
<protein>
    <recommendedName>
        <fullName evidence="6">GDP-D-glucose phosphorylase 1</fullName>
        <ecNumber evidence="5">2.7.7.78</ecNumber>
    </recommendedName>
</protein>
<dbReference type="InterPro" id="IPR058865">
    <property type="entry name" value="GDPGP1_C"/>
</dbReference>
<evidence type="ECO:0000256" key="4">
    <source>
        <dbReference type="ARBA" id="ARBA00006451"/>
    </source>
</evidence>
<name>A0AAV2H7H5_LYMST</name>
<dbReference type="Pfam" id="PF26216">
    <property type="entry name" value="GDPGP1_C"/>
    <property type="match status" value="1"/>
</dbReference>
<dbReference type="Gene3D" id="3.30.428.10">
    <property type="entry name" value="HIT-like"/>
    <property type="match status" value="1"/>
</dbReference>
<evidence type="ECO:0000313" key="15">
    <source>
        <dbReference type="EMBL" id="CAL1529423.1"/>
    </source>
</evidence>
<evidence type="ECO:0000256" key="5">
    <source>
        <dbReference type="ARBA" id="ARBA00012507"/>
    </source>
</evidence>
<evidence type="ECO:0000256" key="3">
    <source>
        <dbReference type="ARBA" id="ARBA00004496"/>
    </source>
</evidence>
<dbReference type="GO" id="GO:0005085">
    <property type="term" value="F:guanyl-nucleotide exchange factor activity"/>
    <property type="evidence" value="ECO:0007669"/>
    <property type="project" value="UniProtKB-KW"/>
</dbReference>
<comment type="function">
    <text evidence="2">Specific and highly efficient GDP-D-glucose phosphorylase regulating the levels of GDP-D-glucose in cells.</text>
</comment>
<keyword evidence="16" id="KW-1185">Reference proteome</keyword>
<comment type="caution">
    <text evidence="15">The sequence shown here is derived from an EMBL/GenBank/DDBJ whole genome shotgun (WGS) entry which is preliminary data.</text>
</comment>
<dbReference type="GO" id="GO:0016787">
    <property type="term" value="F:hydrolase activity"/>
    <property type="evidence" value="ECO:0007669"/>
    <property type="project" value="UniProtKB-KW"/>
</dbReference>
<dbReference type="InterPro" id="IPR026506">
    <property type="entry name" value="GDPGP"/>
</dbReference>
<dbReference type="Proteomes" id="UP001497497">
    <property type="component" value="Unassembled WGS sequence"/>
</dbReference>
<dbReference type="AlphaFoldDB" id="A0AAV2H7H5"/>
<feature type="domain" description="GDPGP1-like N-terminal" evidence="14">
    <location>
        <begin position="67"/>
        <end position="155"/>
    </location>
</feature>
<feature type="domain" description="GDPGP1-like C-terminal" evidence="13">
    <location>
        <begin position="291"/>
        <end position="449"/>
    </location>
</feature>
<dbReference type="EC" id="2.7.7.78" evidence="5"/>
<evidence type="ECO:0000256" key="1">
    <source>
        <dbReference type="ARBA" id="ARBA00000063"/>
    </source>
</evidence>
<proteinExistence type="inferred from homology"/>
<dbReference type="PANTHER" id="PTHR20884:SF8">
    <property type="entry name" value="GDP-D-GLUCOSE PHOSPHORYLASE 1"/>
    <property type="match status" value="1"/>
</dbReference>
<dbReference type="GO" id="GO:0000166">
    <property type="term" value="F:nucleotide binding"/>
    <property type="evidence" value="ECO:0007669"/>
    <property type="project" value="UniProtKB-KW"/>
</dbReference>
<comment type="catalytic activity">
    <reaction evidence="1">
        <text>GDP-alpha-D-glucose + phosphate = alpha-D-glucose 1-phosphate + GDP + H(+)</text>
        <dbReference type="Rhea" id="RHEA:30387"/>
        <dbReference type="ChEBI" id="CHEBI:15378"/>
        <dbReference type="ChEBI" id="CHEBI:43474"/>
        <dbReference type="ChEBI" id="CHEBI:58189"/>
        <dbReference type="ChEBI" id="CHEBI:58601"/>
        <dbReference type="ChEBI" id="CHEBI:62230"/>
        <dbReference type="EC" id="2.7.7.78"/>
    </reaction>
</comment>
<sequence>MVPGKFCSIYRRSIFQFKVKLHALCQTNSLMTAGNSEDNTYTYTYTHSDFTFHTSPWEDTSPQQLSKFDLELHKRWDHAMATGVFRYNIDHIVTRILPGPKHYVGQLNTLRATERRKPQEITSVCQPFNPNAFNFTWVKPEEVVFNLRNTTTLGKKQVRGSVSSALLNGAANNHTTDCQKDDLVNGHSSEEFINTDVPGKLKDQPERHTLIVNVSPMEYGHCLLVPQIDSHRPQVLTETAVTVAIETMLLSKHRGFRMGFNSLCAFASVNHLHFHVYYLEHELIVDYCPVQQLGGKIFEITTIPCPGFALQLHGSSIQELAKRAHKITTYFHENDIAHNIFMCRGTVFGEERNSTLTTLRLYIWPRKKFIGIHNEHFNTEHCVCEGGTEYTCNKSSEEFNVACIELGGHLPIKEEDGYHKLTEKDVDAIIADACLPSDTYRNIQGAITEIGVADLQEHSNTQ</sequence>
<dbReference type="EMBL" id="CAXITT010000048">
    <property type="protein sequence ID" value="CAL1529423.1"/>
    <property type="molecule type" value="Genomic_DNA"/>
</dbReference>
<reference evidence="15 16" key="1">
    <citation type="submission" date="2024-04" db="EMBL/GenBank/DDBJ databases">
        <authorList>
            <consortium name="Genoscope - CEA"/>
            <person name="William W."/>
        </authorList>
    </citation>
    <scope>NUCLEOTIDE SEQUENCE [LARGE SCALE GENOMIC DNA]</scope>
</reference>
<evidence type="ECO:0000256" key="7">
    <source>
        <dbReference type="ARBA" id="ARBA00022490"/>
    </source>
</evidence>
<evidence type="ECO:0000259" key="14">
    <source>
        <dbReference type="Pfam" id="PF26217"/>
    </source>
</evidence>
<evidence type="ECO:0000256" key="6">
    <source>
        <dbReference type="ARBA" id="ARBA00018857"/>
    </source>
</evidence>
<keyword evidence="12" id="KW-0378">Hydrolase</keyword>
<keyword evidence="8" id="KW-0344">Guanine-nucleotide releasing factor</keyword>
<comment type="similarity">
    <text evidence="4">Belongs to the GDPGP1 family.</text>
</comment>
<dbReference type="GO" id="GO:0006006">
    <property type="term" value="P:glucose metabolic process"/>
    <property type="evidence" value="ECO:0007669"/>
    <property type="project" value="TreeGrafter"/>
</dbReference>
<dbReference type="PANTHER" id="PTHR20884">
    <property type="entry name" value="GDP-D-GLUCOSE PHOSPHORYLASE 1"/>
    <property type="match status" value="1"/>
</dbReference>
<evidence type="ECO:0000256" key="12">
    <source>
        <dbReference type="ARBA" id="ARBA00022801"/>
    </source>
</evidence>
<accession>A0AAV2H7H5</accession>
<comment type="subcellular location">
    <subcellularLocation>
        <location evidence="3">Cytoplasm</location>
    </subcellularLocation>
</comment>
<evidence type="ECO:0000256" key="9">
    <source>
        <dbReference type="ARBA" id="ARBA00022679"/>
    </source>
</evidence>
<keyword evidence="9" id="KW-0808">Transferase</keyword>
<keyword evidence="10" id="KW-0548">Nucleotidyltransferase</keyword>
<evidence type="ECO:0000256" key="11">
    <source>
        <dbReference type="ARBA" id="ARBA00022741"/>
    </source>
</evidence>
<keyword evidence="7" id="KW-0963">Cytoplasm</keyword>
<feature type="domain" description="GDPGP1-like N-terminal" evidence="14">
    <location>
        <begin position="178"/>
        <end position="277"/>
    </location>
</feature>
<keyword evidence="11" id="KW-0547">Nucleotide-binding</keyword>
<dbReference type="GO" id="GO:0080048">
    <property type="term" value="F:GDP-D-glucose phosphorylase activity"/>
    <property type="evidence" value="ECO:0007669"/>
    <property type="project" value="UniProtKB-EC"/>
</dbReference>
<dbReference type="Pfam" id="PF26217">
    <property type="entry name" value="GDPGP1_N"/>
    <property type="match status" value="2"/>
</dbReference>
<evidence type="ECO:0000256" key="2">
    <source>
        <dbReference type="ARBA" id="ARBA00003049"/>
    </source>
</evidence>
<organism evidence="15 16">
    <name type="scientific">Lymnaea stagnalis</name>
    <name type="common">Great pond snail</name>
    <name type="synonym">Helix stagnalis</name>
    <dbReference type="NCBI Taxonomy" id="6523"/>
    <lineage>
        <taxon>Eukaryota</taxon>
        <taxon>Metazoa</taxon>
        <taxon>Spiralia</taxon>
        <taxon>Lophotrochozoa</taxon>
        <taxon>Mollusca</taxon>
        <taxon>Gastropoda</taxon>
        <taxon>Heterobranchia</taxon>
        <taxon>Euthyneura</taxon>
        <taxon>Panpulmonata</taxon>
        <taxon>Hygrophila</taxon>
        <taxon>Lymnaeoidea</taxon>
        <taxon>Lymnaeidae</taxon>
        <taxon>Lymnaea</taxon>
    </lineage>
</organism>
<evidence type="ECO:0000256" key="8">
    <source>
        <dbReference type="ARBA" id="ARBA00022658"/>
    </source>
</evidence>
<dbReference type="GO" id="GO:0005737">
    <property type="term" value="C:cytoplasm"/>
    <property type="evidence" value="ECO:0007669"/>
    <property type="project" value="UniProtKB-SubCell"/>
</dbReference>
<dbReference type="InterPro" id="IPR036265">
    <property type="entry name" value="HIT-like_sf"/>
</dbReference>
<gene>
    <name evidence="15" type="ORF">GSLYS_00003578001</name>
</gene>
<evidence type="ECO:0000313" key="16">
    <source>
        <dbReference type="Proteomes" id="UP001497497"/>
    </source>
</evidence>